<name>A0A1I7M599_9BURK</name>
<sequence>MLPHELPELPMTPELSLSSLYQLMPPSLLVHVGAGHGRGPKHVWHEWPIERVLLIDPDAERLAWAHAAAAHKPGWQVRAAAVSDHHTAQPFYRANNPGEDGLAAPELLVPFWPGLFAREIDNLVTERLDRLVASAWDARFAGPMWLLIDCLPSLPILEGAGALLDQCTFVQARCVLEPASDTPPAWRRDNLASALAARGFRQIGVSAGNQPAVGDAWFVRDWSRSLQADDELRAQIAQQQHQLALQANEYAAADQARQATAGELADLAASLASARQAQDSAELLARTVEQGLNDLYDALATMPKPPPGALSGAHVWPPASGEPAGLEPTLRACQGSLTRVMAECARLEQLRSAGARALSDAAQQAAAREQQLGEQAAMLQQRDQELLSAAAAHQAKDKQIAALEEELRRNLAEAAEQHREKGEQITALTAMRGELDAQLDALRLELSRAGEQHREKDEQIITLAALRGELGAQLDALRLALARAGEQHQEKDEQITELTTLRNELHAQLDALRMELARAGEQHLEKDEQINALATLRNELDAQLDALRVELAKAGEQHVEKDEQINALAPLRGELDAQLAALRVELAKAGEQHVEKDEQINALTTLRGELDVQLEALRVELAKAGEQHVEKDEQINALATLRGELGAQLAALRVELAKAGEQHVEKDEQIAVLTAAMDELTSARTAKTDELAMQVGRLRSELLERGELLALREAELQESQRVVQQLAEEVAKAEAQIELIKDVFLRPAVL</sequence>
<evidence type="ECO:0000256" key="1">
    <source>
        <dbReference type="SAM" id="Coils"/>
    </source>
</evidence>
<gene>
    <name evidence="2" type="ORF">SAMN05216552_10596</name>
</gene>
<evidence type="ECO:0000313" key="3">
    <source>
        <dbReference type="Proteomes" id="UP000199391"/>
    </source>
</evidence>
<dbReference type="Proteomes" id="UP000199391">
    <property type="component" value="Unassembled WGS sequence"/>
</dbReference>
<reference evidence="3" key="1">
    <citation type="submission" date="2016-10" db="EMBL/GenBank/DDBJ databases">
        <authorList>
            <person name="Varghese N."/>
            <person name="Submissions S."/>
        </authorList>
    </citation>
    <scope>NUCLEOTIDE SEQUENCE [LARGE SCALE GENOMIC DNA]</scope>
    <source>
        <strain evidence="3">CGMCC 1.11014</strain>
    </source>
</reference>
<dbReference type="AlphaFoldDB" id="A0A1I7M599"/>
<dbReference type="STRING" id="1035707.SAMN05216552_10596"/>
<organism evidence="2 3">
    <name type="scientific">Pseudoduganella namucuonensis</name>
    <dbReference type="NCBI Taxonomy" id="1035707"/>
    <lineage>
        <taxon>Bacteria</taxon>
        <taxon>Pseudomonadati</taxon>
        <taxon>Pseudomonadota</taxon>
        <taxon>Betaproteobacteria</taxon>
        <taxon>Burkholderiales</taxon>
        <taxon>Oxalobacteraceae</taxon>
        <taxon>Telluria group</taxon>
        <taxon>Pseudoduganella</taxon>
    </lineage>
</organism>
<dbReference type="EMBL" id="FPBO01000059">
    <property type="protein sequence ID" value="SFV17077.1"/>
    <property type="molecule type" value="Genomic_DNA"/>
</dbReference>
<accession>A0A1I7M599</accession>
<feature type="coiled-coil region" evidence="1">
    <location>
        <begin position="709"/>
        <end position="743"/>
    </location>
</feature>
<keyword evidence="3" id="KW-1185">Reference proteome</keyword>
<keyword evidence="1" id="KW-0175">Coiled coil</keyword>
<proteinExistence type="predicted"/>
<protein>
    <submittedName>
        <fullName evidence="2">Uncharacterized protein</fullName>
    </submittedName>
</protein>
<feature type="coiled-coil region" evidence="1">
    <location>
        <begin position="362"/>
        <end position="634"/>
    </location>
</feature>
<evidence type="ECO:0000313" key="2">
    <source>
        <dbReference type="EMBL" id="SFV17077.1"/>
    </source>
</evidence>